<keyword evidence="2" id="KW-0456">Lyase</keyword>
<dbReference type="EMBL" id="JAPMLT010000017">
    <property type="protein sequence ID" value="MCX7572242.1"/>
    <property type="molecule type" value="Genomic_DNA"/>
</dbReference>
<keyword evidence="1" id="KW-0479">Metal-binding</keyword>
<evidence type="ECO:0000256" key="2">
    <source>
        <dbReference type="ARBA" id="ARBA00023239"/>
    </source>
</evidence>
<evidence type="ECO:0000313" key="3">
    <source>
        <dbReference type="EMBL" id="MCX7572242.1"/>
    </source>
</evidence>
<comment type="caution">
    <text evidence="3">The sequence shown here is derived from an EMBL/GenBank/DDBJ whole genome shotgun (WGS) entry which is preliminary data.</text>
</comment>
<protein>
    <recommendedName>
        <fullName evidence="5">Cobalamin biosynthesis protein CbiX</fullName>
    </recommendedName>
</protein>
<dbReference type="Gene3D" id="3.40.50.1400">
    <property type="match status" value="1"/>
</dbReference>
<dbReference type="Pfam" id="PF01903">
    <property type="entry name" value="CbiX"/>
    <property type="match status" value="1"/>
</dbReference>
<evidence type="ECO:0000313" key="4">
    <source>
        <dbReference type="Proteomes" id="UP001208017"/>
    </source>
</evidence>
<accession>A0ABT3X8L0</accession>
<dbReference type="PANTHER" id="PTHR33542:SF3">
    <property type="entry name" value="SIROHYDROCHLORIN FERROCHELATASE, CHLOROPLASTIC"/>
    <property type="match status" value="1"/>
</dbReference>
<dbReference type="Proteomes" id="UP001208017">
    <property type="component" value="Unassembled WGS sequence"/>
</dbReference>
<name>A0ABT3X8L0_9BACL</name>
<organism evidence="3 4">
    <name type="scientific">Tumebacillus lacus</name>
    <dbReference type="NCBI Taxonomy" id="2995335"/>
    <lineage>
        <taxon>Bacteria</taxon>
        <taxon>Bacillati</taxon>
        <taxon>Bacillota</taxon>
        <taxon>Bacilli</taxon>
        <taxon>Bacillales</taxon>
        <taxon>Alicyclobacillaceae</taxon>
        <taxon>Tumebacillus</taxon>
    </lineage>
</organism>
<proteinExistence type="predicted"/>
<evidence type="ECO:0008006" key="5">
    <source>
        <dbReference type="Google" id="ProtNLM"/>
    </source>
</evidence>
<keyword evidence="4" id="KW-1185">Reference proteome</keyword>
<reference evidence="3 4" key="1">
    <citation type="submission" date="2022-11" db="EMBL/GenBank/DDBJ databases">
        <title>Study of microbial diversity in lake waters.</title>
        <authorList>
            <person name="Zhang J."/>
        </authorList>
    </citation>
    <scope>NUCLEOTIDE SEQUENCE [LARGE SCALE GENOMIC DNA]</scope>
    <source>
        <strain evidence="3 4">DT12</strain>
    </source>
</reference>
<dbReference type="CDD" id="cd03414">
    <property type="entry name" value="CbiX_SirB_C"/>
    <property type="match status" value="1"/>
</dbReference>
<dbReference type="InterPro" id="IPR050963">
    <property type="entry name" value="Sirohydro_Cobaltochel/CbiX"/>
</dbReference>
<dbReference type="RefSeq" id="WP_267153492.1">
    <property type="nucleotide sequence ID" value="NZ_JAPMLT010000017.1"/>
</dbReference>
<dbReference type="PANTHER" id="PTHR33542">
    <property type="entry name" value="SIROHYDROCHLORIN FERROCHELATASE, CHLOROPLASTIC"/>
    <property type="match status" value="1"/>
</dbReference>
<gene>
    <name evidence="3" type="ORF">OS242_20240</name>
</gene>
<dbReference type="InterPro" id="IPR002762">
    <property type="entry name" value="CbiX-like"/>
</dbReference>
<dbReference type="SUPFAM" id="SSF53800">
    <property type="entry name" value="Chelatase"/>
    <property type="match status" value="1"/>
</dbReference>
<sequence length="126" mass="13862">MQEAMRALLVIAHGSVVPGAEREVWALAGRMQERSGLDVVEVGYLDYTEPSIPEALAACVERGATEIVVLPYFLAEGYLVRKVRRAMTAAMANHPGVRLREARALGPDPRFADIVMDRIREAAKDD</sequence>
<evidence type="ECO:0000256" key="1">
    <source>
        <dbReference type="ARBA" id="ARBA00022723"/>
    </source>
</evidence>